<reference evidence="2" key="1">
    <citation type="submission" date="2022-10" db="EMBL/GenBank/DDBJ databases">
        <title>WGS of marine actinomycetes from Thailand.</title>
        <authorList>
            <person name="Thawai C."/>
        </authorList>
    </citation>
    <scope>NUCLEOTIDE SEQUENCE</scope>
    <source>
        <strain evidence="2">SW21</strain>
    </source>
</reference>
<name>A0A9X3I320_9ACTN</name>
<evidence type="ECO:0000256" key="1">
    <source>
        <dbReference type="SAM" id="MobiDB-lite"/>
    </source>
</evidence>
<feature type="region of interest" description="Disordered" evidence="1">
    <location>
        <begin position="1"/>
        <end position="34"/>
    </location>
</feature>
<dbReference type="EMBL" id="JAPKFM010000002">
    <property type="protein sequence ID" value="MCX2963118.1"/>
    <property type="molecule type" value="Genomic_DNA"/>
</dbReference>
<organism evidence="2 3">
    <name type="scientific">Gordonia aquimaris</name>
    <dbReference type="NCBI Taxonomy" id="2984863"/>
    <lineage>
        <taxon>Bacteria</taxon>
        <taxon>Bacillati</taxon>
        <taxon>Actinomycetota</taxon>
        <taxon>Actinomycetes</taxon>
        <taxon>Mycobacteriales</taxon>
        <taxon>Gordoniaceae</taxon>
        <taxon>Gordonia</taxon>
    </lineage>
</organism>
<feature type="compositionally biased region" description="Basic and acidic residues" evidence="1">
    <location>
        <begin position="21"/>
        <end position="34"/>
    </location>
</feature>
<evidence type="ECO:0000313" key="3">
    <source>
        <dbReference type="Proteomes" id="UP001143347"/>
    </source>
</evidence>
<proteinExistence type="predicted"/>
<comment type="caution">
    <text evidence="2">The sequence shown here is derived from an EMBL/GenBank/DDBJ whole genome shotgun (WGS) entry which is preliminary data.</text>
</comment>
<protein>
    <submittedName>
        <fullName evidence="2">Uncharacterized protein</fullName>
    </submittedName>
</protein>
<dbReference type="RefSeq" id="WP_235724049.1">
    <property type="nucleotide sequence ID" value="NZ_JAPKFM010000002.1"/>
</dbReference>
<dbReference type="Proteomes" id="UP001143347">
    <property type="component" value="Unassembled WGS sequence"/>
</dbReference>
<dbReference type="AlphaFoldDB" id="A0A9X3I320"/>
<evidence type="ECO:0000313" key="2">
    <source>
        <dbReference type="EMBL" id="MCX2963118.1"/>
    </source>
</evidence>
<gene>
    <name evidence="2" type="ORF">OSB52_03325</name>
</gene>
<sequence length="56" mass="6407">MTDQNDAPDLDDVMTPTEDVTPDHREHAKEPKHLDDDALAQRAEHEQQLVDDARDD</sequence>
<keyword evidence="3" id="KW-1185">Reference proteome</keyword>
<accession>A0A9X3I320</accession>
<feature type="compositionally biased region" description="Acidic residues" evidence="1">
    <location>
        <begin position="1"/>
        <end position="12"/>
    </location>
</feature>